<keyword evidence="1" id="KW-0004">4Fe-4S</keyword>
<keyword evidence="2" id="KW-0479">Metal-binding</keyword>
<keyword evidence="6" id="KW-0732">Signal</keyword>
<evidence type="ECO:0000256" key="3">
    <source>
        <dbReference type="ARBA" id="ARBA00023002"/>
    </source>
</evidence>
<dbReference type="PANTHER" id="PTHR43498">
    <property type="entry name" value="FERREDOXIN:COB-COM HETERODISULFIDE REDUCTASE SUBUNIT A"/>
    <property type="match status" value="1"/>
</dbReference>
<name>A0ABP8MXX6_9BACT</name>
<dbReference type="PANTHER" id="PTHR43498:SF1">
    <property type="entry name" value="COB--COM HETERODISULFIDE REDUCTASE IRON-SULFUR SUBUNIT A"/>
    <property type="match status" value="1"/>
</dbReference>
<dbReference type="Proteomes" id="UP001501175">
    <property type="component" value="Unassembled WGS sequence"/>
</dbReference>
<evidence type="ECO:0000256" key="2">
    <source>
        <dbReference type="ARBA" id="ARBA00022723"/>
    </source>
</evidence>
<feature type="chain" id="PRO_5046499967" description="FAD-dependent oxidoreductase" evidence="6">
    <location>
        <begin position="23"/>
        <end position="125"/>
    </location>
</feature>
<dbReference type="InterPro" id="IPR039650">
    <property type="entry name" value="HdrA-like"/>
</dbReference>
<evidence type="ECO:0000313" key="7">
    <source>
        <dbReference type="EMBL" id="GAA4456254.1"/>
    </source>
</evidence>
<evidence type="ECO:0000256" key="5">
    <source>
        <dbReference type="ARBA" id="ARBA00023014"/>
    </source>
</evidence>
<accession>A0ABP8MXX6</accession>
<dbReference type="EMBL" id="BAABHD010000028">
    <property type="protein sequence ID" value="GAA4456254.1"/>
    <property type="molecule type" value="Genomic_DNA"/>
</dbReference>
<dbReference type="Pfam" id="PF12831">
    <property type="entry name" value="FAD_oxidored"/>
    <property type="match status" value="1"/>
</dbReference>
<dbReference type="Gene3D" id="3.50.50.60">
    <property type="entry name" value="FAD/NAD(P)-binding domain"/>
    <property type="match status" value="1"/>
</dbReference>
<keyword evidence="4" id="KW-0408">Iron</keyword>
<gene>
    <name evidence="7" type="ORF">GCM10023189_25170</name>
</gene>
<evidence type="ECO:0000256" key="1">
    <source>
        <dbReference type="ARBA" id="ARBA00022485"/>
    </source>
</evidence>
<reference evidence="8" key="1">
    <citation type="journal article" date="2019" name="Int. J. Syst. Evol. Microbiol.">
        <title>The Global Catalogue of Microorganisms (GCM) 10K type strain sequencing project: providing services to taxonomists for standard genome sequencing and annotation.</title>
        <authorList>
            <consortium name="The Broad Institute Genomics Platform"/>
            <consortium name="The Broad Institute Genome Sequencing Center for Infectious Disease"/>
            <person name="Wu L."/>
            <person name="Ma J."/>
        </authorList>
    </citation>
    <scope>NUCLEOTIDE SEQUENCE [LARGE SCALE GENOMIC DNA]</scope>
    <source>
        <strain evidence="8">JCM 17927</strain>
    </source>
</reference>
<keyword evidence="5" id="KW-0411">Iron-sulfur</keyword>
<proteinExistence type="predicted"/>
<organism evidence="7 8">
    <name type="scientific">Nibrella saemangeumensis</name>
    <dbReference type="NCBI Taxonomy" id="1084526"/>
    <lineage>
        <taxon>Bacteria</taxon>
        <taxon>Pseudomonadati</taxon>
        <taxon>Bacteroidota</taxon>
        <taxon>Cytophagia</taxon>
        <taxon>Cytophagales</taxon>
        <taxon>Spirosomataceae</taxon>
        <taxon>Nibrella</taxon>
    </lineage>
</organism>
<evidence type="ECO:0000256" key="6">
    <source>
        <dbReference type="SAM" id="SignalP"/>
    </source>
</evidence>
<keyword evidence="3" id="KW-0560">Oxidoreductase</keyword>
<evidence type="ECO:0000313" key="8">
    <source>
        <dbReference type="Proteomes" id="UP001501175"/>
    </source>
</evidence>
<protein>
    <recommendedName>
        <fullName evidence="9">FAD-dependent oxidoreductase</fullName>
    </recommendedName>
</protein>
<sequence length="125" mass="13708">MKRYAFLCLTALFAWSLTPAAAQQRFDVVIYGATPGGISSAIAAAREGASVALFEELYQVGGLTTGGLSHPDFRTLESLQGIYREYMNRVSRHYATTYGLNSSQVRDSFYGTHAEPKVAKLIFDT</sequence>
<feature type="signal peptide" evidence="6">
    <location>
        <begin position="1"/>
        <end position="22"/>
    </location>
</feature>
<dbReference type="InterPro" id="IPR036188">
    <property type="entry name" value="FAD/NAD-bd_sf"/>
</dbReference>
<keyword evidence="8" id="KW-1185">Reference proteome</keyword>
<dbReference type="SUPFAM" id="SSF51905">
    <property type="entry name" value="FAD/NAD(P)-binding domain"/>
    <property type="match status" value="1"/>
</dbReference>
<comment type="caution">
    <text evidence="7">The sequence shown here is derived from an EMBL/GenBank/DDBJ whole genome shotgun (WGS) entry which is preliminary data.</text>
</comment>
<evidence type="ECO:0008006" key="9">
    <source>
        <dbReference type="Google" id="ProtNLM"/>
    </source>
</evidence>
<evidence type="ECO:0000256" key="4">
    <source>
        <dbReference type="ARBA" id="ARBA00023004"/>
    </source>
</evidence>